<organism evidence="1 2">
    <name type="scientific">Pseudomonas hunanensis</name>
    <dbReference type="NCBI Taxonomy" id="1247546"/>
    <lineage>
        <taxon>Bacteria</taxon>
        <taxon>Pseudomonadati</taxon>
        <taxon>Pseudomonadota</taxon>
        <taxon>Gammaproteobacteria</taxon>
        <taxon>Pseudomonadales</taxon>
        <taxon>Pseudomonadaceae</taxon>
        <taxon>Pseudomonas</taxon>
    </lineage>
</organism>
<accession>A0ACC6K7B0</accession>
<sequence length="75" mass="8243">MAAMNRRGRTGSLFHPMQALASLGSEGGGLLEQALRVIVYLCLLNFVYKTQTHKSQFYAIVDAGFSLPSFSIFTI</sequence>
<evidence type="ECO:0000313" key="2">
    <source>
        <dbReference type="Proteomes" id="UP001259587"/>
    </source>
</evidence>
<name>A0ACC6K7B0_9PSED</name>
<dbReference type="EMBL" id="JAVDTH010000026">
    <property type="protein sequence ID" value="MDR6714309.1"/>
    <property type="molecule type" value="Genomic_DNA"/>
</dbReference>
<dbReference type="Proteomes" id="UP001259587">
    <property type="component" value="Unassembled WGS sequence"/>
</dbReference>
<evidence type="ECO:0000313" key="1">
    <source>
        <dbReference type="EMBL" id="MDR6714309.1"/>
    </source>
</evidence>
<keyword evidence="2" id="KW-1185">Reference proteome</keyword>
<proteinExistence type="predicted"/>
<protein>
    <submittedName>
        <fullName evidence="1">Uncharacterized protein</fullName>
    </submittedName>
</protein>
<gene>
    <name evidence="1" type="ORF">J2W83_003930</name>
</gene>
<reference evidence="1" key="1">
    <citation type="submission" date="2023-07" db="EMBL/GenBank/DDBJ databases">
        <title>Sorghum-associated microbial communities from plants grown in Nebraska, USA.</title>
        <authorList>
            <person name="Schachtman D."/>
        </authorList>
    </citation>
    <scope>NUCLEOTIDE SEQUENCE</scope>
    <source>
        <strain evidence="1">BE56</strain>
    </source>
</reference>
<comment type="caution">
    <text evidence="1">The sequence shown here is derived from an EMBL/GenBank/DDBJ whole genome shotgun (WGS) entry which is preliminary data.</text>
</comment>